<proteinExistence type="predicted"/>
<evidence type="ECO:0000313" key="1">
    <source>
        <dbReference type="EMBL" id="KFO84771.1"/>
    </source>
</evidence>
<dbReference type="GO" id="GO:0031012">
    <property type="term" value="C:extracellular matrix"/>
    <property type="evidence" value="ECO:0007669"/>
    <property type="project" value="TreeGrafter"/>
</dbReference>
<accession>A0A091GMB4</accession>
<evidence type="ECO:0000313" key="2">
    <source>
        <dbReference type="Proteomes" id="UP000054064"/>
    </source>
</evidence>
<sequence length="110" mass="12656">PVIQENVVSDPLYRLDAHKSRWPDGIHSRVLRELAEVLTKPLPIIYQQSWLTRKVPVDWRLANVTSIYKKGRKEDPGTYRPVGLTSVSGKVMEQINISAITWHIQDKQVV</sequence>
<evidence type="ECO:0008006" key="3">
    <source>
        <dbReference type="Google" id="ProtNLM"/>
    </source>
</evidence>
<dbReference type="PANTHER" id="PTHR33395">
    <property type="entry name" value="TRANSCRIPTASE, PUTATIVE-RELATED-RELATED"/>
    <property type="match status" value="1"/>
</dbReference>
<organism evidence="1 2">
    <name type="scientific">Buceros rhinoceros silvestris</name>
    <dbReference type="NCBI Taxonomy" id="175836"/>
    <lineage>
        <taxon>Eukaryota</taxon>
        <taxon>Metazoa</taxon>
        <taxon>Chordata</taxon>
        <taxon>Craniata</taxon>
        <taxon>Vertebrata</taxon>
        <taxon>Euteleostomi</taxon>
        <taxon>Archelosauria</taxon>
        <taxon>Archosauria</taxon>
        <taxon>Dinosauria</taxon>
        <taxon>Saurischia</taxon>
        <taxon>Theropoda</taxon>
        <taxon>Coelurosauria</taxon>
        <taxon>Aves</taxon>
        <taxon>Neognathae</taxon>
        <taxon>Neoaves</taxon>
        <taxon>Telluraves</taxon>
        <taxon>Coraciimorphae</taxon>
        <taxon>Bucerotiformes</taxon>
        <taxon>Bucerotidae</taxon>
        <taxon>Buceros</taxon>
    </lineage>
</organism>
<dbReference type="EMBL" id="KL505740">
    <property type="protein sequence ID" value="KFO84771.1"/>
    <property type="molecule type" value="Genomic_DNA"/>
</dbReference>
<feature type="non-terminal residue" evidence="1">
    <location>
        <position position="110"/>
    </location>
</feature>
<gene>
    <name evidence="1" type="ORF">N320_12665</name>
</gene>
<name>A0A091GMB4_BUCRH</name>
<reference evidence="1 2" key="1">
    <citation type="submission" date="2014-04" db="EMBL/GenBank/DDBJ databases">
        <title>Genome evolution of avian class.</title>
        <authorList>
            <person name="Zhang G."/>
            <person name="Li C."/>
        </authorList>
    </citation>
    <scope>NUCLEOTIDE SEQUENCE [LARGE SCALE GENOMIC DNA]</scope>
    <source>
        <strain evidence="1">BGI_N320</strain>
    </source>
</reference>
<dbReference type="GO" id="GO:0007508">
    <property type="term" value="P:larval heart development"/>
    <property type="evidence" value="ECO:0007669"/>
    <property type="project" value="TreeGrafter"/>
</dbReference>
<dbReference type="PANTHER" id="PTHR33395:SF22">
    <property type="entry name" value="REVERSE TRANSCRIPTASE DOMAIN-CONTAINING PROTEIN"/>
    <property type="match status" value="1"/>
</dbReference>
<dbReference type="AlphaFoldDB" id="A0A091GMB4"/>
<dbReference type="Proteomes" id="UP000054064">
    <property type="component" value="Unassembled WGS sequence"/>
</dbReference>
<feature type="non-terminal residue" evidence="1">
    <location>
        <position position="1"/>
    </location>
</feature>
<protein>
    <recommendedName>
        <fullName evidence="3">RNA-directed DNA polymerase from mobile element jockey</fullName>
    </recommendedName>
</protein>
<keyword evidence="2" id="KW-1185">Reference proteome</keyword>
<dbReference type="GO" id="GO:0061343">
    <property type="term" value="P:cell adhesion involved in heart morphogenesis"/>
    <property type="evidence" value="ECO:0007669"/>
    <property type="project" value="TreeGrafter"/>
</dbReference>